<accession>M1V614</accession>
<dbReference type="GO" id="GO:0016787">
    <property type="term" value="F:hydrolase activity"/>
    <property type="evidence" value="ECO:0007669"/>
    <property type="project" value="UniProtKB-KW"/>
</dbReference>
<reference evidence="4 5" key="2">
    <citation type="journal article" date="2007" name="BMC Biol.">
        <title>A 100%-complete sequence reveals unusually simple genomic features in the hot-spring red alga Cyanidioschyzon merolae.</title>
        <authorList>
            <person name="Nozaki H."/>
            <person name="Takano H."/>
            <person name="Misumi O."/>
            <person name="Terasawa K."/>
            <person name="Matsuzaki M."/>
            <person name="Maruyama S."/>
            <person name="Nishida K."/>
            <person name="Yagisawa F."/>
            <person name="Yoshida Y."/>
            <person name="Fujiwara T."/>
            <person name="Takio S."/>
            <person name="Tamura K."/>
            <person name="Chung S.J."/>
            <person name="Nakamura S."/>
            <person name="Kuroiwa H."/>
            <person name="Tanaka K."/>
            <person name="Sato N."/>
            <person name="Kuroiwa T."/>
        </authorList>
    </citation>
    <scope>NUCLEOTIDE SEQUENCE [LARGE SCALE GENOMIC DNA]</scope>
    <source>
        <strain evidence="4 5">10D</strain>
    </source>
</reference>
<evidence type="ECO:0000313" key="4">
    <source>
        <dbReference type="EMBL" id="BAM81625.1"/>
    </source>
</evidence>
<dbReference type="GO" id="GO:0005634">
    <property type="term" value="C:nucleus"/>
    <property type="evidence" value="ECO:0007669"/>
    <property type="project" value="TreeGrafter"/>
</dbReference>
<protein>
    <recommendedName>
        <fullName evidence="3">Nudix hydrolase domain-containing protein</fullName>
    </recommendedName>
</protein>
<dbReference type="Gene3D" id="3.90.79.10">
    <property type="entry name" value="Nucleoside Triphosphate Pyrophosphohydrolase"/>
    <property type="match status" value="1"/>
</dbReference>
<evidence type="ECO:0000313" key="5">
    <source>
        <dbReference type="Proteomes" id="UP000007014"/>
    </source>
</evidence>
<evidence type="ECO:0000256" key="1">
    <source>
        <dbReference type="ARBA" id="ARBA00022723"/>
    </source>
</evidence>
<dbReference type="InterPro" id="IPR015797">
    <property type="entry name" value="NUDIX_hydrolase-like_dom_sf"/>
</dbReference>
<evidence type="ECO:0000259" key="3">
    <source>
        <dbReference type="PROSITE" id="PS51462"/>
    </source>
</evidence>
<keyword evidence="1" id="KW-0479">Metal-binding</keyword>
<keyword evidence="2" id="KW-0378">Hydrolase</keyword>
<dbReference type="PROSITE" id="PS00893">
    <property type="entry name" value="NUDIX_BOX"/>
    <property type="match status" value="1"/>
</dbReference>
<dbReference type="KEGG" id="cme:CYME_CMO289C"/>
<dbReference type="PROSITE" id="PS51462">
    <property type="entry name" value="NUDIX"/>
    <property type="match status" value="1"/>
</dbReference>
<dbReference type="PANTHER" id="PTHR12629">
    <property type="entry name" value="DIPHOSPHOINOSITOL POLYPHOSPHATE PHOSPHOHYDROLASE"/>
    <property type="match status" value="1"/>
</dbReference>
<dbReference type="RefSeq" id="XP_005537661.1">
    <property type="nucleotide sequence ID" value="XM_005537604.1"/>
</dbReference>
<dbReference type="GO" id="GO:0005737">
    <property type="term" value="C:cytoplasm"/>
    <property type="evidence" value="ECO:0007669"/>
    <property type="project" value="TreeGrafter"/>
</dbReference>
<dbReference type="AlphaFoldDB" id="M1V614"/>
<dbReference type="GO" id="GO:0046872">
    <property type="term" value="F:metal ion binding"/>
    <property type="evidence" value="ECO:0007669"/>
    <property type="project" value="UniProtKB-KW"/>
</dbReference>
<dbReference type="PANTHER" id="PTHR12629:SF0">
    <property type="entry name" value="DIPHOSPHOINOSITOL-POLYPHOSPHATE DIPHOSPHATASE"/>
    <property type="match status" value="1"/>
</dbReference>
<dbReference type="Gramene" id="CMO289CT">
    <property type="protein sequence ID" value="CMO289CT"/>
    <property type="gene ID" value="CMO289C"/>
</dbReference>
<dbReference type="OrthoDB" id="10486075at2759"/>
<dbReference type="HOGENOM" id="CLU_1191365_0_0_1"/>
<reference evidence="4 5" key="1">
    <citation type="journal article" date="2004" name="Nature">
        <title>Genome sequence of the ultrasmall unicellular red alga Cyanidioschyzon merolae 10D.</title>
        <authorList>
            <person name="Matsuzaki M."/>
            <person name="Misumi O."/>
            <person name="Shin-i T."/>
            <person name="Maruyama S."/>
            <person name="Takahara M."/>
            <person name="Miyagishima S."/>
            <person name="Mori T."/>
            <person name="Nishida K."/>
            <person name="Yagisawa F."/>
            <person name="Nishida K."/>
            <person name="Yoshida Y."/>
            <person name="Nishimura Y."/>
            <person name="Nakao S."/>
            <person name="Kobayashi T."/>
            <person name="Momoyama Y."/>
            <person name="Higashiyama T."/>
            <person name="Minoda A."/>
            <person name="Sano M."/>
            <person name="Nomoto H."/>
            <person name="Oishi K."/>
            <person name="Hayashi H."/>
            <person name="Ohta F."/>
            <person name="Nishizaka S."/>
            <person name="Haga S."/>
            <person name="Miura S."/>
            <person name="Morishita T."/>
            <person name="Kabeya Y."/>
            <person name="Terasawa K."/>
            <person name="Suzuki Y."/>
            <person name="Ishii Y."/>
            <person name="Asakawa S."/>
            <person name="Takano H."/>
            <person name="Ohta N."/>
            <person name="Kuroiwa H."/>
            <person name="Tanaka K."/>
            <person name="Shimizu N."/>
            <person name="Sugano S."/>
            <person name="Sato N."/>
            <person name="Nozaki H."/>
            <person name="Ogasawara N."/>
            <person name="Kohara Y."/>
            <person name="Kuroiwa T."/>
        </authorList>
    </citation>
    <scope>NUCLEOTIDE SEQUENCE [LARGE SCALE GENOMIC DNA]</scope>
    <source>
        <strain evidence="4 5">10D</strain>
    </source>
</reference>
<dbReference type="EMBL" id="AP006497">
    <property type="protein sequence ID" value="BAM81625.1"/>
    <property type="molecule type" value="Genomic_DNA"/>
</dbReference>
<dbReference type="SUPFAM" id="SSF55811">
    <property type="entry name" value="Nudix"/>
    <property type="match status" value="1"/>
</dbReference>
<feature type="domain" description="Nudix hydrolase" evidence="3">
    <location>
        <begin position="37"/>
        <end position="193"/>
    </location>
</feature>
<dbReference type="InterPro" id="IPR000086">
    <property type="entry name" value="NUDIX_hydrolase_dom"/>
</dbReference>
<name>M1V614_CYAM1</name>
<gene>
    <name evidence="4" type="ORF">CYME_CMO289C</name>
</gene>
<organism evidence="4 5">
    <name type="scientific">Cyanidioschyzon merolae (strain NIES-3377 / 10D)</name>
    <name type="common">Unicellular red alga</name>
    <dbReference type="NCBI Taxonomy" id="280699"/>
    <lineage>
        <taxon>Eukaryota</taxon>
        <taxon>Rhodophyta</taxon>
        <taxon>Bangiophyceae</taxon>
        <taxon>Cyanidiales</taxon>
        <taxon>Cyanidiaceae</taxon>
        <taxon>Cyanidioschyzon</taxon>
    </lineage>
</organism>
<dbReference type="Pfam" id="PF00293">
    <property type="entry name" value="NUDIX"/>
    <property type="match status" value="1"/>
</dbReference>
<sequence length="233" mass="25379">MSDDTPASVSELGWQTVTGFEPCRCAQRLSADRSALDARVRAGVLALSPDERFILAVTSRHQTSDGANQRQAGQQPARYILPAGGVEVGETPAAAACREAFEEAGARVQLLRPLVRHCSLCEAVPCTDSLDGKGTLRRPAVTFWFLGRVLELVPAEGGQWPESTLRQRCYLPLDTASAHNDSAAERSSIDKLRATLCWRADTRAAVEAFLRLFEAQQELHCKLDPALLDRPAP</sequence>
<dbReference type="Proteomes" id="UP000007014">
    <property type="component" value="Chromosome 15"/>
</dbReference>
<dbReference type="GeneID" id="16995830"/>
<dbReference type="InterPro" id="IPR020084">
    <property type="entry name" value="NUDIX_hydrolase_CS"/>
</dbReference>
<keyword evidence="5" id="KW-1185">Reference proteome</keyword>
<proteinExistence type="predicted"/>
<evidence type="ECO:0000256" key="2">
    <source>
        <dbReference type="ARBA" id="ARBA00022801"/>
    </source>
</evidence>